<dbReference type="InterPro" id="IPR000504">
    <property type="entry name" value="RRM_dom"/>
</dbReference>
<evidence type="ECO:0000259" key="9">
    <source>
        <dbReference type="PROSITE" id="PS51025"/>
    </source>
</evidence>
<dbReference type="GeneID" id="30034016"/>
<dbReference type="RefSeq" id="XP_018737018.1">
    <property type="nucleotide sequence ID" value="XM_018879066.1"/>
</dbReference>
<dbReference type="SUPFAM" id="SSF54928">
    <property type="entry name" value="RNA-binding domain, RBD"/>
    <property type="match status" value="1"/>
</dbReference>
<name>A0A167EWF6_9ASCO</name>
<dbReference type="EMBL" id="CP014503">
    <property type="protein sequence ID" value="ANB14541.1"/>
    <property type="molecule type" value="Genomic_DNA"/>
</dbReference>
<protein>
    <recommendedName>
        <fullName evidence="2">U1 small nuclear ribonucleoprotein component SNU71</fullName>
    </recommendedName>
</protein>
<evidence type="ECO:0000256" key="7">
    <source>
        <dbReference type="SAM" id="MobiDB-lite"/>
    </source>
</evidence>
<evidence type="ECO:0000313" key="11">
    <source>
        <dbReference type="Proteomes" id="UP000189580"/>
    </source>
</evidence>
<evidence type="ECO:0000256" key="5">
    <source>
        <dbReference type="PROSITE-ProRule" id="PRU00176"/>
    </source>
</evidence>
<dbReference type="InterPro" id="IPR035979">
    <property type="entry name" value="RBD_domain_sf"/>
</dbReference>
<feature type="region of interest" description="Disordered" evidence="7">
    <location>
        <begin position="1"/>
        <end position="28"/>
    </location>
</feature>
<dbReference type="InterPro" id="IPR002483">
    <property type="entry name" value="PWI_dom"/>
</dbReference>
<dbReference type="PROSITE" id="PS50102">
    <property type="entry name" value="RRM"/>
    <property type="match status" value="1"/>
</dbReference>
<evidence type="ECO:0000256" key="1">
    <source>
        <dbReference type="ARBA" id="ARBA00005544"/>
    </source>
</evidence>
<keyword evidence="3" id="KW-0507">mRNA processing</keyword>
<dbReference type="Gene3D" id="3.30.70.330">
    <property type="match status" value="1"/>
</dbReference>
<dbReference type="OrthoDB" id="6275295at2759"/>
<feature type="domain" description="RRM" evidence="8">
    <location>
        <begin position="47"/>
        <end position="127"/>
    </location>
</feature>
<dbReference type="PANTHER" id="PTHR18806:SF4">
    <property type="entry name" value="RNA-BINDING PROTEIN 25"/>
    <property type="match status" value="1"/>
</dbReference>
<keyword evidence="5" id="KW-0694">RNA-binding</keyword>
<sequence>MSRSRFGTGRPFSSPPVNGKTRSTPAPAASGSAVFDFYPMTPDEQLRTFFIGNLPKGIPDDRVIAFLELISGFQKFVRVTNASGKPLNFGFVRFATPPGTKVALDVLPDVEYTDNDGARSKLKLSVESNTLEWLSVKFPHITPEVHQGSSKRDLVTKVNFVISKWQQASRESKNDENPEDSIDEGDLIEFLNQSIKGSQSQEFASSVSPAMADVLRKEIKAFREQALRLEKARILETEAYERKKQQELEEKSAKLLQGSLESKATNGDSIITSSELGPLMKEFEEYDLSEEELPLVDDEGNNEQRDLKLETKQLERSREDRERLFRKRQERWVNRELAHLEAVKREKERESNMEERLKTAQENALREYASFSDYDPQSMQKYDYYSDHAHWSKERNSYRRREIERDNNDIEDERKENEALPDTAIRTTAVNKKISLSLSTAKDRKQVEKPVQPLKDNEVNASEIIAQLKNDIENKENIFDWDVQWDSLTEDILSNTLRPLVENQILEYLGIQEEDLVNFVLDHLRSHKPAGELVSELEMTLDEDAPVFVRTLWKQLILEIEMEKRLKPTN</sequence>
<dbReference type="KEGG" id="slb:AWJ20_2138"/>
<organism evidence="10 11">
    <name type="scientific">Sugiyamaella lignohabitans</name>
    <dbReference type="NCBI Taxonomy" id="796027"/>
    <lineage>
        <taxon>Eukaryota</taxon>
        <taxon>Fungi</taxon>
        <taxon>Dikarya</taxon>
        <taxon>Ascomycota</taxon>
        <taxon>Saccharomycotina</taxon>
        <taxon>Dipodascomycetes</taxon>
        <taxon>Dipodascales</taxon>
        <taxon>Trichomonascaceae</taxon>
        <taxon>Sugiyamaella</taxon>
    </lineage>
</organism>
<dbReference type="PANTHER" id="PTHR18806">
    <property type="entry name" value="RBM25 PROTEIN"/>
    <property type="match status" value="1"/>
</dbReference>
<dbReference type="Pfam" id="PF01480">
    <property type="entry name" value="PWI"/>
    <property type="match status" value="1"/>
</dbReference>
<dbReference type="SMART" id="SM00311">
    <property type="entry name" value="PWI"/>
    <property type="match status" value="1"/>
</dbReference>
<evidence type="ECO:0000256" key="6">
    <source>
        <dbReference type="SAM" id="Coils"/>
    </source>
</evidence>
<proteinExistence type="inferred from homology"/>
<dbReference type="AlphaFoldDB" id="A0A167EWF6"/>
<evidence type="ECO:0000256" key="2">
    <source>
        <dbReference type="ARBA" id="ARBA00014280"/>
    </source>
</evidence>
<keyword evidence="3" id="KW-0747">Spliceosome</keyword>
<reference evidence="10 11" key="1">
    <citation type="submission" date="2016-02" db="EMBL/GenBank/DDBJ databases">
        <title>Complete genome sequence and transcriptome regulation of the pentose utilising yeast Sugiyamaella lignohabitans.</title>
        <authorList>
            <person name="Bellasio M."/>
            <person name="Peymann A."/>
            <person name="Valli M."/>
            <person name="Sipitzky M."/>
            <person name="Graf A."/>
            <person name="Sauer M."/>
            <person name="Marx H."/>
            <person name="Mattanovich D."/>
        </authorList>
    </citation>
    <scope>NUCLEOTIDE SEQUENCE [LARGE SCALE GENOMIC DNA]</scope>
    <source>
        <strain evidence="10 11">CBS 10342</strain>
    </source>
</reference>
<evidence type="ECO:0000256" key="4">
    <source>
        <dbReference type="ARBA" id="ARBA00025004"/>
    </source>
</evidence>
<evidence type="ECO:0000256" key="3">
    <source>
        <dbReference type="ARBA" id="ARBA00022728"/>
    </source>
</evidence>
<dbReference type="Proteomes" id="UP000189580">
    <property type="component" value="Chromosome b"/>
</dbReference>
<dbReference type="InterPro" id="IPR052768">
    <property type="entry name" value="RBM25"/>
</dbReference>
<dbReference type="InterPro" id="IPR012677">
    <property type="entry name" value="Nucleotide-bd_a/b_plait_sf"/>
</dbReference>
<feature type="coiled-coil region" evidence="6">
    <location>
        <begin position="307"/>
        <end position="363"/>
    </location>
</feature>
<dbReference type="PROSITE" id="PS51025">
    <property type="entry name" value="PWI"/>
    <property type="match status" value="1"/>
</dbReference>
<evidence type="ECO:0000259" key="8">
    <source>
        <dbReference type="PROSITE" id="PS50102"/>
    </source>
</evidence>
<dbReference type="GO" id="GO:0005681">
    <property type="term" value="C:spliceosomal complex"/>
    <property type="evidence" value="ECO:0007669"/>
    <property type="project" value="UniProtKB-KW"/>
</dbReference>
<keyword evidence="6" id="KW-0175">Coiled coil</keyword>
<keyword evidence="11" id="KW-1185">Reference proteome</keyword>
<keyword evidence="3" id="KW-0508">mRNA splicing</keyword>
<feature type="domain" description="PWI" evidence="9">
    <location>
        <begin position="476"/>
        <end position="570"/>
    </location>
</feature>
<comment type="function">
    <text evidence="4">Component of the U1 snRNP particle, which recognizes and binds the 5'-splice site of pre-mRNA. Together with other non-snRNP factors, U1 snRNP forms the spliceosomal commitment complex, that targets pre-mRNA to the splicing pathway.</text>
</comment>
<comment type="similarity">
    <text evidence="1">Belongs to the SNU71 family.</text>
</comment>
<evidence type="ECO:0000313" key="10">
    <source>
        <dbReference type="EMBL" id="ANB14541.1"/>
    </source>
</evidence>
<dbReference type="Gene3D" id="1.20.1390.10">
    <property type="entry name" value="PWI domain"/>
    <property type="match status" value="1"/>
</dbReference>
<dbReference type="Pfam" id="PF00076">
    <property type="entry name" value="RRM_1"/>
    <property type="match status" value="1"/>
</dbReference>
<dbReference type="GO" id="GO:0003729">
    <property type="term" value="F:mRNA binding"/>
    <property type="evidence" value="ECO:0007669"/>
    <property type="project" value="TreeGrafter"/>
</dbReference>
<accession>A0A167EWF6</accession>
<gene>
    <name evidence="10" type="ORF">AWJ20_2138</name>
</gene>